<comment type="caution">
    <text evidence="9">The sequence shown here is derived from an EMBL/GenBank/DDBJ whole genome shotgun (WGS) entry which is preliminary data.</text>
</comment>
<dbReference type="InterPro" id="IPR036250">
    <property type="entry name" value="AcylCo_DH-like_C"/>
</dbReference>
<dbReference type="InterPro" id="IPR009075">
    <property type="entry name" value="AcylCo_DH/oxidase_C"/>
</dbReference>
<protein>
    <submittedName>
        <fullName evidence="9">Acyl-CoA/acyl-ACP dehydrogenase</fullName>
    </submittedName>
</protein>
<dbReference type="EMBL" id="JAMCCK010000019">
    <property type="protein sequence ID" value="MCL3994621.1"/>
    <property type="molecule type" value="Genomic_DNA"/>
</dbReference>
<feature type="domain" description="Acyl-CoA oxidase/dehydrogenase middle" evidence="7">
    <location>
        <begin position="115"/>
        <end position="204"/>
    </location>
</feature>
<organism evidence="9 10">
    <name type="scientific">Streptomyces lavenduligriseus</name>
    <dbReference type="NCBI Taxonomy" id="67315"/>
    <lineage>
        <taxon>Bacteria</taxon>
        <taxon>Bacillati</taxon>
        <taxon>Actinomycetota</taxon>
        <taxon>Actinomycetes</taxon>
        <taxon>Kitasatosporales</taxon>
        <taxon>Streptomycetaceae</taxon>
        <taxon>Streptomyces</taxon>
    </lineage>
</organism>
<evidence type="ECO:0000313" key="10">
    <source>
        <dbReference type="Proteomes" id="UP001202052"/>
    </source>
</evidence>
<evidence type="ECO:0000256" key="1">
    <source>
        <dbReference type="ARBA" id="ARBA00001974"/>
    </source>
</evidence>
<evidence type="ECO:0000256" key="3">
    <source>
        <dbReference type="ARBA" id="ARBA00022630"/>
    </source>
</evidence>
<dbReference type="InterPro" id="IPR006089">
    <property type="entry name" value="Acyl-CoA_DH_CS"/>
</dbReference>
<dbReference type="Gene3D" id="2.40.110.10">
    <property type="entry name" value="Butyryl-CoA Dehydrogenase, subunit A, domain 2"/>
    <property type="match status" value="1"/>
</dbReference>
<dbReference type="SUPFAM" id="SSF56645">
    <property type="entry name" value="Acyl-CoA dehydrogenase NM domain-like"/>
    <property type="match status" value="1"/>
</dbReference>
<evidence type="ECO:0000256" key="4">
    <source>
        <dbReference type="ARBA" id="ARBA00022827"/>
    </source>
</evidence>
<dbReference type="InterPro" id="IPR013786">
    <property type="entry name" value="AcylCoA_DH/ox_N"/>
</dbReference>
<dbReference type="PIRSF" id="PIRSF016578">
    <property type="entry name" value="HsaA"/>
    <property type="match status" value="1"/>
</dbReference>
<sequence length="387" mass="40915">MTERLHRTEPNDFTEGIRQAAAEWDTAGGPPRDMAERMAKAGLLGADLPAGYGGSARSALQLGELTAALGAVCTSLRSLLTVQAMVAAAVLRWGTEEQRHTWLPALASGERIAGLAVTEADAGSDLNAVRTTIERDGGRLRISGHKLWVTYGEWADVLLVLGREGDRPTAVLVETDRPGVEREPVSGQLGLRGARIAHIRFRDVEVPAGNRVAPPGFGLSHVIGTALDHGRFTVAWGCVGMARACLDEAAGHVLTRRQNGVALAEHELVRAKIAEMHLAAESARALAERAARLRDDRVPDAASATFAAKYAAARAAASVSQDAVQLQGAAGCAPDSLAQRFFRDAKVMQIIEGADEVALLRVAEHVLGGRRARTAPGRNPAGNEAAR</sequence>
<comment type="similarity">
    <text evidence="2 5">Belongs to the acyl-CoA dehydrogenase family.</text>
</comment>
<evidence type="ECO:0000259" key="6">
    <source>
        <dbReference type="Pfam" id="PF00441"/>
    </source>
</evidence>
<keyword evidence="10" id="KW-1185">Reference proteome</keyword>
<dbReference type="Pfam" id="PF00441">
    <property type="entry name" value="Acyl-CoA_dh_1"/>
    <property type="match status" value="1"/>
</dbReference>
<dbReference type="InterPro" id="IPR046373">
    <property type="entry name" value="Acyl-CoA_Oxase/DH_mid-dom_sf"/>
</dbReference>
<dbReference type="PANTHER" id="PTHR43884:SF19">
    <property type="entry name" value="ACYL-COA DEHYDROGENASE FADE4-RELATED"/>
    <property type="match status" value="1"/>
</dbReference>
<gene>
    <name evidence="9" type="ORF">M4438_13995</name>
</gene>
<evidence type="ECO:0000259" key="8">
    <source>
        <dbReference type="Pfam" id="PF02771"/>
    </source>
</evidence>
<dbReference type="Pfam" id="PF02770">
    <property type="entry name" value="Acyl-CoA_dh_M"/>
    <property type="match status" value="1"/>
</dbReference>
<evidence type="ECO:0000256" key="2">
    <source>
        <dbReference type="ARBA" id="ARBA00009347"/>
    </source>
</evidence>
<evidence type="ECO:0000256" key="5">
    <source>
        <dbReference type="RuleBase" id="RU362125"/>
    </source>
</evidence>
<dbReference type="PROSITE" id="PS00072">
    <property type="entry name" value="ACYL_COA_DH_1"/>
    <property type="match status" value="1"/>
</dbReference>
<dbReference type="InterPro" id="IPR006091">
    <property type="entry name" value="Acyl-CoA_Oxase/DH_mid-dom"/>
</dbReference>
<keyword evidence="4 5" id="KW-0274">FAD</keyword>
<dbReference type="SUPFAM" id="SSF47203">
    <property type="entry name" value="Acyl-CoA dehydrogenase C-terminal domain-like"/>
    <property type="match status" value="1"/>
</dbReference>
<feature type="domain" description="Acyl-CoA dehydrogenase/oxidase N-terminal" evidence="8">
    <location>
        <begin position="14"/>
        <end position="110"/>
    </location>
</feature>
<accession>A0ABT0NTU8</accession>
<keyword evidence="5" id="KW-0560">Oxidoreductase</keyword>
<evidence type="ECO:0000313" key="9">
    <source>
        <dbReference type="EMBL" id="MCL3994621.1"/>
    </source>
</evidence>
<dbReference type="Pfam" id="PF02771">
    <property type="entry name" value="Acyl-CoA_dh_N"/>
    <property type="match status" value="1"/>
</dbReference>
<dbReference type="Proteomes" id="UP001202052">
    <property type="component" value="Unassembled WGS sequence"/>
</dbReference>
<reference evidence="9 10" key="1">
    <citation type="submission" date="2022-05" db="EMBL/GenBank/DDBJ databases">
        <title>Genome Resource of Streptomyces lavenduligriseus GA1-1, a Strain with Broad-Spectrum Antifungal Activity against Phytopathogenic Fungi.</title>
        <authorList>
            <person name="Qi D."/>
        </authorList>
    </citation>
    <scope>NUCLEOTIDE SEQUENCE [LARGE SCALE GENOMIC DNA]</scope>
    <source>
        <strain evidence="9 10">GA1-1</strain>
    </source>
</reference>
<dbReference type="Gene3D" id="1.20.140.10">
    <property type="entry name" value="Butyryl-CoA Dehydrogenase, subunit A, domain 3"/>
    <property type="match status" value="1"/>
</dbReference>
<evidence type="ECO:0000259" key="7">
    <source>
        <dbReference type="Pfam" id="PF02770"/>
    </source>
</evidence>
<proteinExistence type="inferred from homology"/>
<dbReference type="RefSeq" id="WP_249459692.1">
    <property type="nucleotide sequence ID" value="NZ_JAMCCK010000019.1"/>
</dbReference>
<dbReference type="InterPro" id="IPR009100">
    <property type="entry name" value="AcylCoA_DH/oxidase_NM_dom_sf"/>
</dbReference>
<dbReference type="Gene3D" id="1.10.540.10">
    <property type="entry name" value="Acyl-CoA dehydrogenase/oxidase, N-terminal domain"/>
    <property type="match status" value="1"/>
</dbReference>
<dbReference type="InterPro" id="IPR037069">
    <property type="entry name" value="AcylCoA_DH/ox_N_sf"/>
</dbReference>
<dbReference type="PANTHER" id="PTHR43884">
    <property type="entry name" value="ACYL-COA DEHYDROGENASE"/>
    <property type="match status" value="1"/>
</dbReference>
<feature type="domain" description="Acyl-CoA dehydrogenase/oxidase C-terminal" evidence="6">
    <location>
        <begin position="222"/>
        <end position="367"/>
    </location>
</feature>
<keyword evidence="3 5" id="KW-0285">Flavoprotein</keyword>
<comment type="cofactor">
    <cofactor evidence="1 5">
        <name>FAD</name>
        <dbReference type="ChEBI" id="CHEBI:57692"/>
    </cofactor>
</comment>
<name>A0ABT0NTU8_9ACTN</name>